<dbReference type="RefSeq" id="WP_377170130.1">
    <property type="nucleotide sequence ID" value="NZ_JBHSMQ010000008.1"/>
</dbReference>
<gene>
    <name evidence="1" type="ORF">ACFQDI_19935</name>
</gene>
<sequence>MVKEIDFQSNRELIESFRRASYGASITHVLDEFDEKAHHFALFDKKGKALGVTRVLRSDEVDRFEMMHESQLKDLVLPPAKLSLELSRACTIKGSGGMHLLKLCMGINEYAVKNEAEYLITKTGKHLLPLYQHFGFTMFGPPFVSDFFEDKRPIYPIMYRWTVVKKEEPEEEEVLVW</sequence>
<protein>
    <submittedName>
        <fullName evidence="1">GNAT family N-acyltransferase</fullName>
        <ecNumber evidence="1">2.3.1.-</ecNumber>
    </submittedName>
</protein>
<evidence type="ECO:0000313" key="2">
    <source>
        <dbReference type="Proteomes" id="UP001596052"/>
    </source>
</evidence>
<organism evidence="1 2">
    <name type="scientific">Prosthecobacter fluviatilis</name>
    <dbReference type="NCBI Taxonomy" id="445931"/>
    <lineage>
        <taxon>Bacteria</taxon>
        <taxon>Pseudomonadati</taxon>
        <taxon>Verrucomicrobiota</taxon>
        <taxon>Verrucomicrobiia</taxon>
        <taxon>Verrucomicrobiales</taxon>
        <taxon>Verrucomicrobiaceae</taxon>
        <taxon>Prosthecobacter</taxon>
    </lineage>
</organism>
<keyword evidence="1" id="KW-0012">Acyltransferase</keyword>
<dbReference type="Proteomes" id="UP001596052">
    <property type="component" value="Unassembled WGS sequence"/>
</dbReference>
<dbReference type="SUPFAM" id="SSF55729">
    <property type="entry name" value="Acyl-CoA N-acyltransferases (Nat)"/>
    <property type="match status" value="1"/>
</dbReference>
<name>A0ABW0KUP4_9BACT</name>
<dbReference type="InterPro" id="IPR016181">
    <property type="entry name" value="Acyl_CoA_acyltransferase"/>
</dbReference>
<accession>A0ABW0KUP4</accession>
<keyword evidence="1" id="KW-0808">Transferase</keyword>
<dbReference type="EMBL" id="JBHSMQ010000008">
    <property type="protein sequence ID" value="MFC5457149.1"/>
    <property type="molecule type" value="Genomic_DNA"/>
</dbReference>
<keyword evidence="2" id="KW-1185">Reference proteome</keyword>
<evidence type="ECO:0000313" key="1">
    <source>
        <dbReference type="EMBL" id="MFC5457149.1"/>
    </source>
</evidence>
<dbReference type="Pfam" id="PF13444">
    <property type="entry name" value="Acetyltransf_5"/>
    <property type="match status" value="1"/>
</dbReference>
<proteinExistence type="predicted"/>
<comment type="caution">
    <text evidence="1">The sequence shown here is derived from an EMBL/GenBank/DDBJ whole genome shotgun (WGS) entry which is preliminary data.</text>
</comment>
<dbReference type="Gene3D" id="3.40.630.30">
    <property type="match status" value="1"/>
</dbReference>
<dbReference type="GO" id="GO:0016746">
    <property type="term" value="F:acyltransferase activity"/>
    <property type="evidence" value="ECO:0007669"/>
    <property type="project" value="UniProtKB-KW"/>
</dbReference>
<reference evidence="2" key="1">
    <citation type="journal article" date="2019" name="Int. J. Syst. Evol. Microbiol.">
        <title>The Global Catalogue of Microorganisms (GCM) 10K type strain sequencing project: providing services to taxonomists for standard genome sequencing and annotation.</title>
        <authorList>
            <consortium name="The Broad Institute Genomics Platform"/>
            <consortium name="The Broad Institute Genome Sequencing Center for Infectious Disease"/>
            <person name="Wu L."/>
            <person name="Ma J."/>
        </authorList>
    </citation>
    <scope>NUCLEOTIDE SEQUENCE [LARGE SCALE GENOMIC DNA]</scope>
    <source>
        <strain evidence="2">CGMCC 4.1469</strain>
    </source>
</reference>
<dbReference type="EC" id="2.3.1.-" evidence="1"/>